<reference evidence="6 7" key="1">
    <citation type="submission" date="2019-10" db="EMBL/GenBank/DDBJ databases">
        <title>Paraburkholderia sp. isolated from nodules of Mimosa pudica from Brazilian Atlantic Forest soils.</title>
        <authorList>
            <person name="Paulitsch F."/>
            <person name="Hungria M."/>
            <person name="Dall'Agnol R."/>
        </authorList>
    </citation>
    <scope>NUCLEOTIDE SEQUENCE [LARGE SCALE GENOMIC DNA]</scope>
    <source>
        <strain evidence="6 7">CNPSo 3157</strain>
    </source>
</reference>
<dbReference type="PROSITE" id="PS50931">
    <property type="entry name" value="HTH_LYSR"/>
    <property type="match status" value="1"/>
</dbReference>
<dbReference type="PANTHER" id="PTHR30126:SF40">
    <property type="entry name" value="HTH-TYPE TRANSCRIPTIONAL REGULATOR GLTR"/>
    <property type="match status" value="1"/>
</dbReference>
<dbReference type="Pfam" id="PF00126">
    <property type="entry name" value="HTH_1"/>
    <property type="match status" value="1"/>
</dbReference>
<dbReference type="PANTHER" id="PTHR30126">
    <property type="entry name" value="HTH-TYPE TRANSCRIPTIONAL REGULATOR"/>
    <property type="match status" value="1"/>
</dbReference>
<dbReference type="InterPro" id="IPR005119">
    <property type="entry name" value="LysR_subst-bd"/>
</dbReference>
<evidence type="ECO:0000259" key="5">
    <source>
        <dbReference type="PROSITE" id="PS50931"/>
    </source>
</evidence>
<evidence type="ECO:0000256" key="1">
    <source>
        <dbReference type="ARBA" id="ARBA00009437"/>
    </source>
</evidence>
<evidence type="ECO:0000313" key="6">
    <source>
        <dbReference type="EMBL" id="MPW17738.1"/>
    </source>
</evidence>
<dbReference type="Proteomes" id="UP000484381">
    <property type="component" value="Unassembled WGS sequence"/>
</dbReference>
<feature type="domain" description="HTH lysR-type" evidence="5">
    <location>
        <begin position="12"/>
        <end position="69"/>
    </location>
</feature>
<dbReference type="InterPro" id="IPR036390">
    <property type="entry name" value="WH_DNA-bd_sf"/>
</dbReference>
<dbReference type="PRINTS" id="PR00039">
    <property type="entry name" value="HTHLYSR"/>
</dbReference>
<proteinExistence type="inferred from homology"/>
<keyword evidence="4" id="KW-0804">Transcription</keyword>
<evidence type="ECO:0000256" key="3">
    <source>
        <dbReference type="ARBA" id="ARBA00023125"/>
    </source>
</evidence>
<dbReference type="AlphaFoldDB" id="A0A7X1NA55"/>
<keyword evidence="3" id="KW-0238">DNA-binding</keyword>
<dbReference type="SUPFAM" id="SSF53850">
    <property type="entry name" value="Periplasmic binding protein-like II"/>
    <property type="match status" value="1"/>
</dbReference>
<evidence type="ECO:0000256" key="2">
    <source>
        <dbReference type="ARBA" id="ARBA00023015"/>
    </source>
</evidence>
<gene>
    <name evidence="6" type="ORF">GCT13_12535</name>
</gene>
<sequence>MEMDMRTSTVGVDLHALQAFVAVCETRSMTKAARVLGVTQSAVSQLIASLEREQGVALFDRECRPVRPNAAGKILFSSATGLLEHAHAVALHVRSASGSQARSLRIGCVESFAAIFGPRLVQLLGPRVSDLTISSGSTHTLSARLSAGDLELAICSDAAADIEKIEARPLLSEQFVAVAPKRFADHRQLEQIVRELPLLRYSADSRMGAQIERFMRQIGVFAPKRYELDSTEALLSLVDAGFGCAITTPICLYRYRALLASTTVIPLPNMRLGQRDMFILTRRSEWSTIAETVSREALSIARDTITPTLQRTFPEAASSVFEFFYCTNLNAPESRSIQDFALG</sequence>
<evidence type="ECO:0000313" key="7">
    <source>
        <dbReference type="Proteomes" id="UP000484381"/>
    </source>
</evidence>
<comment type="similarity">
    <text evidence="1">Belongs to the LysR transcriptional regulatory family.</text>
</comment>
<dbReference type="Gene3D" id="1.10.10.10">
    <property type="entry name" value="Winged helix-like DNA-binding domain superfamily/Winged helix DNA-binding domain"/>
    <property type="match status" value="1"/>
</dbReference>
<evidence type="ECO:0000256" key="4">
    <source>
        <dbReference type="ARBA" id="ARBA00023163"/>
    </source>
</evidence>
<dbReference type="FunFam" id="1.10.10.10:FF:000001">
    <property type="entry name" value="LysR family transcriptional regulator"/>
    <property type="match status" value="1"/>
</dbReference>
<protein>
    <submittedName>
        <fullName evidence="6">LysR family transcriptional regulator</fullName>
    </submittedName>
</protein>
<organism evidence="6 7">
    <name type="scientific">Paraburkholderia franconis</name>
    <dbReference type="NCBI Taxonomy" id="2654983"/>
    <lineage>
        <taxon>Bacteria</taxon>
        <taxon>Pseudomonadati</taxon>
        <taxon>Pseudomonadota</taxon>
        <taxon>Betaproteobacteria</taxon>
        <taxon>Burkholderiales</taxon>
        <taxon>Burkholderiaceae</taxon>
        <taxon>Paraburkholderia</taxon>
    </lineage>
</organism>
<dbReference type="EMBL" id="WHNP01000009">
    <property type="protein sequence ID" value="MPW17738.1"/>
    <property type="molecule type" value="Genomic_DNA"/>
</dbReference>
<name>A0A7X1NA55_9BURK</name>
<dbReference type="InterPro" id="IPR036388">
    <property type="entry name" value="WH-like_DNA-bd_sf"/>
</dbReference>
<dbReference type="GO" id="GO:0003700">
    <property type="term" value="F:DNA-binding transcription factor activity"/>
    <property type="evidence" value="ECO:0007669"/>
    <property type="project" value="InterPro"/>
</dbReference>
<keyword evidence="2" id="KW-0805">Transcription regulation</keyword>
<accession>A0A7X1NA55</accession>
<dbReference type="InterPro" id="IPR000847">
    <property type="entry name" value="LysR_HTH_N"/>
</dbReference>
<keyword evidence="7" id="KW-1185">Reference proteome</keyword>
<comment type="caution">
    <text evidence="6">The sequence shown here is derived from an EMBL/GenBank/DDBJ whole genome shotgun (WGS) entry which is preliminary data.</text>
</comment>
<dbReference type="Pfam" id="PF03466">
    <property type="entry name" value="LysR_substrate"/>
    <property type="match status" value="1"/>
</dbReference>
<dbReference type="GO" id="GO:0000976">
    <property type="term" value="F:transcription cis-regulatory region binding"/>
    <property type="evidence" value="ECO:0007669"/>
    <property type="project" value="TreeGrafter"/>
</dbReference>
<dbReference type="SUPFAM" id="SSF46785">
    <property type="entry name" value="Winged helix' DNA-binding domain"/>
    <property type="match status" value="1"/>
</dbReference>
<dbReference type="Gene3D" id="3.40.190.290">
    <property type="match status" value="1"/>
</dbReference>